<evidence type="ECO:0000259" key="10">
    <source>
        <dbReference type="PROSITE" id="PS50011"/>
    </source>
</evidence>
<evidence type="ECO:0000256" key="1">
    <source>
        <dbReference type="ARBA" id="ARBA00012513"/>
    </source>
</evidence>
<feature type="domain" description="Protein kinase" evidence="10">
    <location>
        <begin position="76"/>
        <end position="352"/>
    </location>
</feature>
<dbReference type="InParanoid" id="A0A078A4J0"/>
<dbReference type="PANTHER" id="PTHR43895">
    <property type="entry name" value="CALCIUM/CALMODULIN-DEPENDENT PROTEIN KINASE KINASE-RELATED"/>
    <property type="match status" value="1"/>
</dbReference>
<dbReference type="EMBL" id="CCKQ01004522">
    <property type="protein sequence ID" value="CDW75679.1"/>
    <property type="molecule type" value="Genomic_DNA"/>
</dbReference>
<evidence type="ECO:0000256" key="5">
    <source>
        <dbReference type="ARBA" id="ARBA00022777"/>
    </source>
</evidence>
<dbReference type="OrthoDB" id="310217at2759"/>
<keyword evidence="4" id="KW-0547">Nucleotide-binding</keyword>
<dbReference type="SMART" id="SM00220">
    <property type="entry name" value="S_TKc"/>
    <property type="match status" value="1"/>
</dbReference>
<organism evidence="11 12">
    <name type="scientific">Stylonychia lemnae</name>
    <name type="common">Ciliate</name>
    <dbReference type="NCBI Taxonomy" id="5949"/>
    <lineage>
        <taxon>Eukaryota</taxon>
        <taxon>Sar</taxon>
        <taxon>Alveolata</taxon>
        <taxon>Ciliophora</taxon>
        <taxon>Intramacronucleata</taxon>
        <taxon>Spirotrichea</taxon>
        <taxon>Stichotrichia</taxon>
        <taxon>Sporadotrichida</taxon>
        <taxon>Oxytrichidae</taxon>
        <taxon>Stylonychinae</taxon>
        <taxon>Stylonychia</taxon>
    </lineage>
</organism>
<gene>
    <name evidence="11" type="primary">Contig10854.g11596</name>
    <name evidence="11" type="ORF">STYLEM_4672</name>
</gene>
<keyword evidence="12" id="KW-1185">Reference proteome</keyword>
<dbReference type="PANTHER" id="PTHR43895:SF32">
    <property type="entry name" value="SERINE_THREONINE-PROTEIN KINASE CHK1"/>
    <property type="match status" value="1"/>
</dbReference>
<dbReference type="Gene3D" id="1.10.510.10">
    <property type="entry name" value="Transferase(Phosphotransferase) domain 1"/>
    <property type="match status" value="1"/>
</dbReference>
<dbReference type="GO" id="GO:0007165">
    <property type="term" value="P:signal transduction"/>
    <property type="evidence" value="ECO:0007669"/>
    <property type="project" value="TreeGrafter"/>
</dbReference>
<protein>
    <recommendedName>
        <fullName evidence="1">non-specific serine/threonine protein kinase</fullName>
        <ecNumber evidence="1">2.7.11.1</ecNumber>
    </recommendedName>
</protein>
<dbReference type="Pfam" id="PF00069">
    <property type="entry name" value="Pkinase"/>
    <property type="match status" value="1"/>
</dbReference>
<dbReference type="EC" id="2.7.11.1" evidence="1"/>
<evidence type="ECO:0000313" key="12">
    <source>
        <dbReference type="Proteomes" id="UP000039865"/>
    </source>
</evidence>
<evidence type="ECO:0000256" key="3">
    <source>
        <dbReference type="ARBA" id="ARBA00022679"/>
    </source>
</evidence>
<dbReference type="InterPro" id="IPR011009">
    <property type="entry name" value="Kinase-like_dom_sf"/>
</dbReference>
<dbReference type="InterPro" id="IPR008271">
    <property type="entry name" value="Ser/Thr_kinase_AS"/>
</dbReference>
<evidence type="ECO:0000256" key="9">
    <source>
        <dbReference type="SAM" id="MobiDB-lite"/>
    </source>
</evidence>
<reference evidence="11 12" key="1">
    <citation type="submission" date="2014-06" db="EMBL/GenBank/DDBJ databases">
        <authorList>
            <person name="Swart Estienne"/>
        </authorList>
    </citation>
    <scope>NUCLEOTIDE SEQUENCE [LARGE SCALE GENOMIC DNA]</scope>
    <source>
        <strain evidence="11 12">130c</strain>
    </source>
</reference>
<name>A0A078A4J0_STYLE</name>
<comment type="catalytic activity">
    <reaction evidence="8">
        <text>L-seryl-[protein] + ATP = O-phospho-L-seryl-[protein] + ADP + H(+)</text>
        <dbReference type="Rhea" id="RHEA:17989"/>
        <dbReference type="Rhea" id="RHEA-COMP:9863"/>
        <dbReference type="Rhea" id="RHEA-COMP:11604"/>
        <dbReference type="ChEBI" id="CHEBI:15378"/>
        <dbReference type="ChEBI" id="CHEBI:29999"/>
        <dbReference type="ChEBI" id="CHEBI:30616"/>
        <dbReference type="ChEBI" id="CHEBI:83421"/>
        <dbReference type="ChEBI" id="CHEBI:456216"/>
        <dbReference type="EC" id="2.7.11.1"/>
    </reaction>
</comment>
<accession>A0A078A4J0</accession>
<evidence type="ECO:0000313" key="11">
    <source>
        <dbReference type="EMBL" id="CDW75679.1"/>
    </source>
</evidence>
<keyword evidence="2" id="KW-0723">Serine/threonine-protein kinase</keyword>
<dbReference type="Proteomes" id="UP000039865">
    <property type="component" value="Unassembled WGS sequence"/>
</dbReference>
<comment type="catalytic activity">
    <reaction evidence="7">
        <text>L-threonyl-[protein] + ATP = O-phospho-L-threonyl-[protein] + ADP + H(+)</text>
        <dbReference type="Rhea" id="RHEA:46608"/>
        <dbReference type="Rhea" id="RHEA-COMP:11060"/>
        <dbReference type="Rhea" id="RHEA-COMP:11605"/>
        <dbReference type="ChEBI" id="CHEBI:15378"/>
        <dbReference type="ChEBI" id="CHEBI:30013"/>
        <dbReference type="ChEBI" id="CHEBI:30616"/>
        <dbReference type="ChEBI" id="CHEBI:61977"/>
        <dbReference type="ChEBI" id="CHEBI:456216"/>
        <dbReference type="EC" id="2.7.11.1"/>
    </reaction>
</comment>
<evidence type="ECO:0000256" key="6">
    <source>
        <dbReference type="ARBA" id="ARBA00022840"/>
    </source>
</evidence>
<evidence type="ECO:0000256" key="7">
    <source>
        <dbReference type="ARBA" id="ARBA00047899"/>
    </source>
</evidence>
<dbReference type="PROSITE" id="PS00108">
    <property type="entry name" value="PROTEIN_KINASE_ST"/>
    <property type="match status" value="1"/>
</dbReference>
<dbReference type="PROSITE" id="PS50011">
    <property type="entry name" value="PROTEIN_KINASE_DOM"/>
    <property type="match status" value="1"/>
</dbReference>
<keyword evidence="6" id="KW-0067">ATP-binding</keyword>
<evidence type="ECO:0000256" key="2">
    <source>
        <dbReference type="ARBA" id="ARBA00022527"/>
    </source>
</evidence>
<evidence type="ECO:0000256" key="8">
    <source>
        <dbReference type="ARBA" id="ARBA00048679"/>
    </source>
</evidence>
<keyword evidence="3" id="KW-0808">Transferase</keyword>
<keyword evidence="5 11" id="KW-0418">Kinase</keyword>
<dbReference type="InterPro" id="IPR000719">
    <property type="entry name" value="Prot_kinase_dom"/>
</dbReference>
<proteinExistence type="predicted"/>
<evidence type="ECO:0000256" key="4">
    <source>
        <dbReference type="ARBA" id="ARBA00022741"/>
    </source>
</evidence>
<dbReference type="GO" id="GO:0005524">
    <property type="term" value="F:ATP binding"/>
    <property type="evidence" value="ECO:0007669"/>
    <property type="project" value="UniProtKB-KW"/>
</dbReference>
<dbReference type="SUPFAM" id="SSF56112">
    <property type="entry name" value="Protein kinase-like (PK-like)"/>
    <property type="match status" value="1"/>
</dbReference>
<dbReference type="GO" id="GO:0004674">
    <property type="term" value="F:protein serine/threonine kinase activity"/>
    <property type="evidence" value="ECO:0007669"/>
    <property type="project" value="UniProtKB-KW"/>
</dbReference>
<dbReference type="AlphaFoldDB" id="A0A078A4J0"/>
<sequence>MKISNIQFIENQSIDQNLASEETKMTDEQQSSLQEQMVDIATNFSHQNSTQEEAIEQQEEENHQPSLQNSSINGQFSIVRRLGPGTDLHKQVYRVLSIRDSKEYVVKVYMQDEQGQYYLEVANNNLIDRNTTRQVLMLQSVALNEVEAPLLLEGVSYSHYSYFVMPYYRNGTLLDLIMNYNKKERTMPTELKNYLWLQCLLCVYDLLGRSGLSHLDLKPDNFIIDDDYRLRLIDFGHSTLFNQPTNAETGTPNFMAPEIYFRNQRRYIPEKADIFNLGVILHIIQFQKVPFGRALPNDQLYVYVGRNDFNGFFLAHNAVGYPLEGLKLIWQCLQVQAARRPTIHDLLVHPLARQTNPNFTHELMKQILLL</sequence>
<feature type="region of interest" description="Disordered" evidence="9">
    <location>
        <begin position="48"/>
        <end position="70"/>
    </location>
</feature>